<dbReference type="OrthoDB" id="9802051at2"/>
<evidence type="ECO:0000313" key="7">
    <source>
        <dbReference type="Proteomes" id="UP000234545"/>
    </source>
</evidence>
<dbReference type="RefSeq" id="WP_101628130.1">
    <property type="nucleotide sequence ID" value="NZ_PKKJ01000004.1"/>
</dbReference>
<name>A0A2I1I5J2_9ACTO</name>
<dbReference type="InterPro" id="IPR004437">
    <property type="entry name" value="ParB/RepB/Spo0J"/>
</dbReference>
<gene>
    <name evidence="6" type="ORF">CYJ25_05025</name>
</gene>
<proteinExistence type="inferred from homology"/>
<evidence type="ECO:0000313" key="6">
    <source>
        <dbReference type="EMBL" id="PKY66369.1"/>
    </source>
</evidence>
<dbReference type="PANTHER" id="PTHR33375">
    <property type="entry name" value="CHROMOSOME-PARTITIONING PROTEIN PARB-RELATED"/>
    <property type="match status" value="1"/>
</dbReference>
<dbReference type="PANTHER" id="PTHR33375:SF1">
    <property type="entry name" value="CHROMOSOME-PARTITIONING PROTEIN PARB-RELATED"/>
    <property type="match status" value="1"/>
</dbReference>
<comment type="caution">
    <text evidence="6">The sequence shown here is derived from an EMBL/GenBank/DDBJ whole genome shotgun (WGS) entry which is preliminary data.</text>
</comment>
<dbReference type="SUPFAM" id="SSF110849">
    <property type="entry name" value="ParB/Sulfiredoxin"/>
    <property type="match status" value="1"/>
</dbReference>
<dbReference type="EMBL" id="PKKJ01000004">
    <property type="protein sequence ID" value="PKY66369.1"/>
    <property type="molecule type" value="Genomic_DNA"/>
</dbReference>
<reference evidence="6 7" key="1">
    <citation type="submission" date="2017-12" db="EMBL/GenBank/DDBJ databases">
        <title>Phylogenetic diversity of female urinary microbiome.</title>
        <authorList>
            <person name="Thomas-White K."/>
            <person name="Wolfe A.J."/>
        </authorList>
    </citation>
    <scope>NUCLEOTIDE SEQUENCE [LARGE SCALE GENOMIC DNA]</scope>
    <source>
        <strain evidence="6 7">UMB0250</strain>
    </source>
</reference>
<organism evidence="6 7">
    <name type="scientific">Schaalia turicensis</name>
    <dbReference type="NCBI Taxonomy" id="131111"/>
    <lineage>
        <taxon>Bacteria</taxon>
        <taxon>Bacillati</taxon>
        <taxon>Actinomycetota</taxon>
        <taxon>Actinomycetes</taxon>
        <taxon>Actinomycetales</taxon>
        <taxon>Actinomycetaceae</taxon>
        <taxon>Schaalia</taxon>
    </lineage>
</organism>
<evidence type="ECO:0000256" key="4">
    <source>
        <dbReference type="SAM" id="MobiDB-lite"/>
    </source>
</evidence>
<sequence length="455" mass="49649">MADKKSTTGGRHSALGKGLGALIPNQIDTQSTESSSPSVPSNPLDVFFPARPAGQAPSASRKRGGSAASLLNPKTTKSASKTTKKASSRIKKVEASTSVSPAESLEENVKTRSSATKARSTQSKSEPRRLSPIADAFDKHSAQESNQQLDQHDLSSDEANVSRETLDNLVPVPGATFAEIPHDLIVPNTRQPREVFDEDDLAELRDSIREVGVLQPIVVRPINFDAPMTERMQEFLAEKPNARFELIMGERRLRASELAGLEAVPAIIRQTEDSDLLRDALLENLHRAQLNPLEEASAYQQLMADFGTTQEELSKRIARSRPQIANTMRLLKLPPSVQSKVAAQTISAGHARALLALNSPEEMESLAQRIIAEGLSVRTTEELIRLGRVKAQTGPTRRREKIVSALGQAVISSLSDVYETRVTITEGARKGKIVIEFAGEEDLQRIANLIAEQKR</sequence>
<evidence type="ECO:0000256" key="3">
    <source>
        <dbReference type="ARBA" id="ARBA00023125"/>
    </source>
</evidence>
<feature type="compositionally biased region" description="Low complexity" evidence="4">
    <location>
        <begin position="31"/>
        <end position="43"/>
    </location>
</feature>
<evidence type="ECO:0000259" key="5">
    <source>
        <dbReference type="SMART" id="SM00470"/>
    </source>
</evidence>
<comment type="similarity">
    <text evidence="1">Belongs to the ParB family.</text>
</comment>
<dbReference type="FunFam" id="3.90.1530.30:FF:000001">
    <property type="entry name" value="Chromosome partitioning protein ParB"/>
    <property type="match status" value="1"/>
</dbReference>
<dbReference type="SMART" id="SM00470">
    <property type="entry name" value="ParB"/>
    <property type="match status" value="1"/>
</dbReference>
<feature type="compositionally biased region" description="Polar residues" evidence="4">
    <location>
        <begin position="111"/>
        <end position="124"/>
    </location>
</feature>
<keyword evidence="2" id="KW-0159">Chromosome partition</keyword>
<dbReference type="Gene3D" id="1.10.10.2830">
    <property type="match status" value="1"/>
</dbReference>
<dbReference type="Pfam" id="PF17762">
    <property type="entry name" value="HTH_ParB"/>
    <property type="match status" value="1"/>
</dbReference>
<dbReference type="CDD" id="cd16393">
    <property type="entry name" value="SPO0J_N"/>
    <property type="match status" value="1"/>
</dbReference>
<dbReference type="SUPFAM" id="SSF109709">
    <property type="entry name" value="KorB DNA-binding domain-like"/>
    <property type="match status" value="1"/>
</dbReference>
<accession>A0A2I1I5J2</accession>
<dbReference type="GO" id="GO:0005694">
    <property type="term" value="C:chromosome"/>
    <property type="evidence" value="ECO:0007669"/>
    <property type="project" value="TreeGrafter"/>
</dbReference>
<dbReference type="Gene3D" id="3.90.1530.30">
    <property type="match status" value="1"/>
</dbReference>
<dbReference type="InterPro" id="IPR050336">
    <property type="entry name" value="Chromosome_partition/occlusion"/>
</dbReference>
<dbReference type="Pfam" id="PF02195">
    <property type="entry name" value="ParB_N"/>
    <property type="match status" value="1"/>
</dbReference>
<dbReference type="InterPro" id="IPR041468">
    <property type="entry name" value="HTH_ParB/Spo0J"/>
</dbReference>
<dbReference type="NCBIfam" id="TIGR00180">
    <property type="entry name" value="parB_part"/>
    <property type="match status" value="1"/>
</dbReference>
<feature type="compositionally biased region" description="Low complexity" evidence="4">
    <location>
        <begin position="65"/>
        <end position="81"/>
    </location>
</feature>
<dbReference type="InterPro" id="IPR003115">
    <property type="entry name" value="ParB_N"/>
</dbReference>
<dbReference type="AlphaFoldDB" id="A0A2I1I5J2"/>
<feature type="region of interest" description="Disordered" evidence="4">
    <location>
        <begin position="1"/>
        <end position="161"/>
    </location>
</feature>
<protein>
    <submittedName>
        <fullName evidence="6">Chromosome partitioning protein ParB</fullName>
    </submittedName>
</protein>
<dbReference type="InterPro" id="IPR036086">
    <property type="entry name" value="ParB/Sulfiredoxin_sf"/>
</dbReference>
<evidence type="ECO:0000256" key="1">
    <source>
        <dbReference type="ARBA" id="ARBA00006295"/>
    </source>
</evidence>
<dbReference type="GO" id="GO:0007059">
    <property type="term" value="P:chromosome segregation"/>
    <property type="evidence" value="ECO:0007669"/>
    <property type="project" value="UniProtKB-KW"/>
</dbReference>
<dbReference type="GO" id="GO:0003677">
    <property type="term" value="F:DNA binding"/>
    <property type="evidence" value="ECO:0007669"/>
    <property type="project" value="UniProtKB-KW"/>
</dbReference>
<dbReference type="Proteomes" id="UP000234545">
    <property type="component" value="Unassembled WGS sequence"/>
</dbReference>
<dbReference type="FunFam" id="1.10.10.2830:FF:000001">
    <property type="entry name" value="Chromosome partitioning protein ParB"/>
    <property type="match status" value="1"/>
</dbReference>
<evidence type="ECO:0000256" key="2">
    <source>
        <dbReference type="ARBA" id="ARBA00022829"/>
    </source>
</evidence>
<keyword evidence="3" id="KW-0238">DNA-binding</keyword>
<dbReference type="GO" id="GO:0045881">
    <property type="term" value="P:positive regulation of sporulation resulting in formation of a cellular spore"/>
    <property type="evidence" value="ECO:0007669"/>
    <property type="project" value="TreeGrafter"/>
</dbReference>
<feature type="domain" description="ParB-like N-terminal" evidence="5">
    <location>
        <begin position="178"/>
        <end position="285"/>
    </location>
</feature>
<feature type="compositionally biased region" description="Basic and acidic residues" evidence="4">
    <location>
        <begin position="150"/>
        <end position="161"/>
    </location>
</feature>